<protein>
    <recommendedName>
        <fullName evidence="4">HTH luxR-type domain-containing protein</fullName>
    </recommendedName>
</protein>
<evidence type="ECO:0008006" key="4">
    <source>
        <dbReference type="Google" id="ProtNLM"/>
    </source>
</evidence>
<gene>
    <name evidence="2" type="ORF">EGI15_22320</name>
</gene>
<keyword evidence="1" id="KW-0812">Transmembrane</keyword>
<dbReference type="EMBL" id="RJTW01000012">
    <property type="protein sequence ID" value="ROH86578.1"/>
    <property type="molecule type" value="Genomic_DNA"/>
</dbReference>
<keyword evidence="3" id="KW-1185">Reference proteome</keyword>
<dbReference type="SUPFAM" id="SSF48452">
    <property type="entry name" value="TPR-like"/>
    <property type="match status" value="1"/>
</dbReference>
<dbReference type="RefSeq" id="WP_148045420.1">
    <property type="nucleotide sequence ID" value="NZ_JARXOH010000001.1"/>
</dbReference>
<dbReference type="GeneID" id="301715422"/>
<evidence type="ECO:0000313" key="3">
    <source>
        <dbReference type="Proteomes" id="UP000281899"/>
    </source>
</evidence>
<dbReference type="InterPro" id="IPR011990">
    <property type="entry name" value="TPR-like_helical_dom_sf"/>
</dbReference>
<dbReference type="Gene3D" id="1.10.10.10">
    <property type="entry name" value="Winged helix-like DNA-binding domain superfamily/Winged helix DNA-binding domain"/>
    <property type="match status" value="1"/>
</dbReference>
<feature type="transmembrane region" description="Helical" evidence="1">
    <location>
        <begin position="339"/>
        <end position="361"/>
    </location>
</feature>
<keyword evidence="1" id="KW-1133">Transmembrane helix</keyword>
<dbReference type="SUPFAM" id="SSF46894">
    <property type="entry name" value="C-terminal effector domain of the bipartite response regulators"/>
    <property type="match status" value="1"/>
</dbReference>
<dbReference type="InterPro" id="IPR036388">
    <property type="entry name" value="WH-like_DNA-bd_sf"/>
</dbReference>
<comment type="caution">
    <text evidence="2">The sequence shown here is derived from an EMBL/GenBank/DDBJ whole genome shotgun (WGS) entry which is preliminary data.</text>
</comment>
<keyword evidence="1" id="KW-0472">Membrane</keyword>
<dbReference type="InterPro" id="IPR016032">
    <property type="entry name" value="Sig_transdc_resp-reg_C-effctor"/>
</dbReference>
<dbReference type="Proteomes" id="UP000281899">
    <property type="component" value="Unassembled WGS sequence"/>
</dbReference>
<evidence type="ECO:0000313" key="2">
    <source>
        <dbReference type="EMBL" id="ROH86578.1"/>
    </source>
</evidence>
<proteinExistence type="predicted"/>
<reference evidence="2 3" key="1">
    <citation type="submission" date="2018-11" db="EMBL/GenBank/DDBJ databases">
        <title>Proposal to divide the Flavobacteriaceae and reorganize its genera based on Amino Acid Identity values calculated from whole genome sequences.</title>
        <authorList>
            <person name="Nicholson A.C."/>
            <person name="Gulvik C.A."/>
            <person name="Whitney A.M."/>
            <person name="Humrighouse B.W."/>
            <person name="Bell M."/>
            <person name="Holmes B."/>
            <person name="Steigerwalt A."/>
            <person name="Villarma A."/>
            <person name="Sheth M."/>
            <person name="Batra D."/>
            <person name="Pryor J."/>
            <person name="Bernardet J.-F."/>
            <person name="Hugo C."/>
            <person name="Kampfer P."/>
            <person name="Newman J."/>
            <person name="Mcquiston J.R."/>
        </authorList>
    </citation>
    <scope>NUCLEOTIDE SEQUENCE [LARGE SCALE GENOMIC DNA]</scope>
    <source>
        <strain evidence="2 3">G0235</strain>
    </source>
</reference>
<organism evidence="2 3">
    <name type="scientific">Chryseobacterium cucumeris</name>
    <dbReference type="NCBI Taxonomy" id="1813611"/>
    <lineage>
        <taxon>Bacteria</taxon>
        <taxon>Pseudomonadati</taxon>
        <taxon>Bacteroidota</taxon>
        <taxon>Flavobacteriia</taxon>
        <taxon>Flavobacteriales</taxon>
        <taxon>Weeksellaceae</taxon>
        <taxon>Chryseobacterium group</taxon>
        <taxon>Chryseobacterium</taxon>
    </lineage>
</organism>
<evidence type="ECO:0000256" key="1">
    <source>
        <dbReference type="SAM" id="Phobius"/>
    </source>
</evidence>
<sequence length="479" mass="56694">MMKKLTVLFFFISSFFYSQHTEEELKNVLFDIEFSTAGSKEIEKIDSLIKVCKKNSYNDCVALGYLKIGNIYYRDNDTKRALYYINKVEKDHLINSDTDFEVLFYLRVQKAALYQKLGERVTALKQLDEICDEVMKSDNAYFNYIMNLQYAGINYDLNKKEETLKYYKKAYKYSKIYRENKGNRYRVDKNRLNNSYTISADLAGIYLELNKPDSAKVYIDEAIQNEKKINEISMRFVTSLNAGKYFKAVKNVKKAQYYLWICKSIVENYYKIDNYQMQVAEELKGLYESIGQKDSIGYYSNWLLQIESSNISQNRALNDAIDRQNEIEKNNIKKEAKSLFLILSLSIAACLLFIFLFLYYYRKHKSKNLDKIDIPHQPSVDESAFKELIQLAKENNPEFLTRFNEYYPHFSEELLKVSPLKISEIRFCAYIYLNFSTKEIAEYTFTSVRTVQTKKYNLRKKLNIPGDMDIYVWFSKLLK</sequence>
<name>A0ABX9WZQ5_9FLAO</name>
<accession>A0ABX9WZQ5</accession>
<dbReference type="Gene3D" id="1.25.40.10">
    <property type="entry name" value="Tetratricopeptide repeat domain"/>
    <property type="match status" value="1"/>
</dbReference>